<dbReference type="PROSITE" id="PS51257">
    <property type="entry name" value="PROKAR_LIPOPROTEIN"/>
    <property type="match status" value="1"/>
</dbReference>
<evidence type="ECO:0000256" key="1">
    <source>
        <dbReference type="SAM" id="SignalP"/>
    </source>
</evidence>
<feature type="chain" id="PRO_5046490653" description="Lipoprotein" evidence="1">
    <location>
        <begin position="25"/>
        <end position="313"/>
    </location>
</feature>
<protein>
    <recommendedName>
        <fullName evidence="4">Lipoprotein</fullName>
    </recommendedName>
</protein>
<accession>A0ABN2YZA8</accession>
<keyword evidence="3" id="KW-1185">Reference proteome</keyword>
<reference evidence="2 3" key="1">
    <citation type="journal article" date="2019" name="Int. J. Syst. Evol. Microbiol.">
        <title>The Global Catalogue of Microorganisms (GCM) 10K type strain sequencing project: providing services to taxonomists for standard genome sequencing and annotation.</title>
        <authorList>
            <consortium name="The Broad Institute Genomics Platform"/>
            <consortium name="The Broad Institute Genome Sequencing Center for Infectious Disease"/>
            <person name="Wu L."/>
            <person name="Ma J."/>
        </authorList>
    </citation>
    <scope>NUCLEOTIDE SEQUENCE [LARGE SCALE GENOMIC DNA]</scope>
    <source>
        <strain evidence="2 3">JCM 16021</strain>
    </source>
</reference>
<keyword evidence="1" id="KW-0732">Signal</keyword>
<dbReference type="EMBL" id="BAAAQQ010000014">
    <property type="protein sequence ID" value="GAA2134370.1"/>
    <property type="molecule type" value="Genomic_DNA"/>
</dbReference>
<organism evidence="2 3">
    <name type="scientific">Nocardioides bigeumensis</name>
    <dbReference type="NCBI Taxonomy" id="433657"/>
    <lineage>
        <taxon>Bacteria</taxon>
        <taxon>Bacillati</taxon>
        <taxon>Actinomycetota</taxon>
        <taxon>Actinomycetes</taxon>
        <taxon>Propionibacteriales</taxon>
        <taxon>Nocardioidaceae</taxon>
        <taxon>Nocardioides</taxon>
    </lineage>
</organism>
<proteinExistence type="predicted"/>
<dbReference type="Proteomes" id="UP001500575">
    <property type="component" value="Unassembled WGS sequence"/>
</dbReference>
<name>A0ABN2YZA8_9ACTN</name>
<evidence type="ECO:0008006" key="4">
    <source>
        <dbReference type="Google" id="ProtNLM"/>
    </source>
</evidence>
<evidence type="ECO:0000313" key="3">
    <source>
        <dbReference type="Proteomes" id="UP001500575"/>
    </source>
</evidence>
<feature type="signal peptide" evidence="1">
    <location>
        <begin position="1"/>
        <end position="24"/>
    </location>
</feature>
<evidence type="ECO:0000313" key="2">
    <source>
        <dbReference type="EMBL" id="GAA2134370.1"/>
    </source>
</evidence>
<gene>
    <name evidence="2" type="ORF">GCM10009843_40760</name>
</gene>
<dbReference type="RefSeq" id="WP_344305703.1">
    <property type="nucleotide sequence ID" value="NZ_BAAAQQ010000014.1"/>
</dbReference>
<comment type="caution">
    <text evidence="2">The sequence shown here is derived from an EMBL/GenBank/DDBJ whole genome shotgun (WGS) entry which is preliminary data.</text>
</comment>
<sequence>MIGRGRTRLRATYAAVLASIVLVAGGCSDEGGADPRSEGAPSPSTSVRTLEPLRVTKPPATGDLFAEVKQSSRDAALGRIQVWVTNDREKPLLPTRVTYFDDRFLAPLPGDRLRVIPARSFRGYTLTLPKRPDCAARAESGSGTVLVEHDGKAERVPVGDEADVVQRFQDSTCFALTVAEVATLSWSDDVPVDKPGEGGIGTLILQAEPSGRGGSLTITQVSGTPLLSSYQTPVWTPDLEVSGDGDPVSVDLPVHPARCDEHVFMEAAGGTAFRVKMTVQPPSGQPVSGELILRMAPEGAAHAIQFARDSCGY</sequence>